<comment type="similarity">
    <text evidence="7">Belongs to the drug/metabolite transporter (DMT) superfamily. Small multidrug resistance (SMR) (TC 2.A.7.1) family.</text>
</comment>
<dbReference type="SUPFAM" id="SSF103481">
    <property type="entry name" value="Multidrug resistance efflux transporter EmrE"/>
    <property type="match status" value="1"/>
</dbReference>
<protein>
    <submittedName>
        <fullName evidence="9">Multidrug efflux SMR transporter</fullName>
    </submittedName>
</protein>
<dbReference type="GO" id="GO:0005886">
    <property type="term" value="C:plasma membrane"/>
    <property type="evidence" value="ECO:0007669"/>
    <property type="project" value="UniProtKB-SubCell"/>
</dbReference>
<evidence type="ECO:0000256" key="7">
    <source>
        <dbReference type="RuleBase" id="RU003942"/>
    </source>
</evidence>
<dbReference type="GO" id="GO:0022857">
    <property type="term" value="F:transmembrane transporter activity"/>
    <property type="evidence" value="ECO:0007669"/>
    <property type="project" value="InterPro"/>
</dbReference>
<evidence type="ECO:0000256" key="6">
    <source>
        <dbReference type="ARBA" id="ARBA00023136"/>
    </source>
</evidence>
<accession>A0A7D4BIN3</accession>
<keyword evidence="10" id="KW-1185">Reference proteome</keyword>
<dbReference type="InterPro" id="IPR000390">
    <property type="entry name" value="Small_drug/metabolite_transptr"/>
</dbReference>
<keyword evidence="2" id="KW-0813">Transport</keyword>
<dbReference type="PANTHER" id="PTHR30561:SF1">
    <property type="entry name" value="MULTIDRUG TRANSPORTER EMRE"/>
    <property type="match status" value="1"/>
</dbReference>
<evidence type="ECO:0000256" key="8">
    <source>
        <dbReference type="SAM" id="Phobius"/>
    </source>
</evidence>
<evidence type="ECO:0000256" key="3">
    <source>
        <dbReference type="ARBA" id="ARBA00022475"/>
    </source>
</evidence>
<evidence type="ECO:0000256" key="2">
    <source>
        <dbReference type="ARBA" id="ARBA00022448"/>
    </source>
</evidence>
<dbReference type="InterPro" id="IPR045324">
    <property type="entry name" value="Small_multidrug_res"/>
</dbReference>
<sequence>MKAYVFLAIAIVSEVFGTSMLKAADGFSRLFPSIGVVLGFGSAFYFLSLSLQALPLNVTYAIWSGLGTALTALIGVFLWKETISVQGIIGLCMIIGGVAFLNLGK</sequence>
<dbReference type="Pfam" id="PF00893">
    <property type="entry name" value="Multi_Drug_Res"/>
    <property type="match status" value="1"/>
</dbReference>
<evidence type="ECO:0000313" key="10">
    <source>
        <dbReference type="Proteomes" id="UP000503088"/>
    </source>
</evidence>
<dbReference type="EMBL" id="CP048104">
    <property type="protein sequence ID" value="QKG83750.1"/>
    <property type="molecule type" value="Genomic_DNA"/>
</dbReference>
<evidence type="ECO:0000256" key="4">
    <source>
        <dbReference type="ARBA" id="ARBA00022692"/>
    </source>
</evidence>
<evidence type="ECO:0000256" key="1">
    <source>
        <dbReference type="ARBA" id="ARBA00004651"/>
    </source>
</evidence>
<dbReference type="PANTHER" id="PTHR30561">
    <property type="entry name" value="SMR FAMILY PROTON-DEPENDENT DRUG EFFLUX TRANSPORTER SUGE"/>
    <property type="match status" value="1"/>
</dbReference>
<proteinExistence type="inferred from homology"/>
<feature type="transmembrane region" description="Helical" evidence="8">
    <location>
        <begin position="60"/>
        <end position="79"/>
    </location>
</feature>
<dbReference type="FunFam" id="1.10.3730.20:FF:000001">
    <property type="entry name" value="Quaternary ammonium compound resistance transporter SugE"/>
    <property type="match status" value="1"/>
</dbReference>
<gene>
    <name evidence="9" type="ORF">GXN76_04170</name>
</gene>
<keyword evidence="3" id="KW-1003">Cell membrane</keyword>
<dbReference type="Gene3D" id="1.10.3730.20">
    <property type="match status" value="1"/>
</dbReference>
<keyword evidence="4 7" id="KW-0812">Transmembrane</keyword>
<name>A0A7D4BIN3_9BACL</name>
<comment type="subcellular location">
    <subcellularLocation>
        <location evidence="1 7">Cell membrane</location>
        <topology evidence="1 7">Multi-pass membrane protein</topology>
    </subcellularLocation>
</comment>
<reference evidence="9 10" key="1">
    <citation type="submission" date="2020-01" db="EMBL/GenBank/DDBJ databases">
        <authorList>
            <person name="Gulvik C.A."/>
            <person name="Batra D.G."/>
        </authorList>
    </citation>
    <scope>NUCLEOTIDE SEQUENCE [LARGE SCALE GENOMIC DNA]</scope>
    <source>
        <strain evidence="9 10">W9323</strain>
    </source>
</reference>
<keyword evidence="6 8" id="KW-0472">Membrane</keyword>
<feature type="transmembrane region" description="Helical" evidence="8">
    <location>
        <begin position="85"/>
        <end position="103"/>
    </location>
</feature>
<feature type="transmembrane region" description="Helical" evidence="8">
    <location>
        <begin position="27"/>
        <end position="48"/>
    </location>
</feature>
<dbReference type="InterPro" id="IPR037185">
    <property type="entry name" value="EmrE-like"/>
</dbReference>
<dbReference type="AlphaFoldDB" id="A0A7D4BIN3"/>
<dbReference type="RefSeq" id="WP_173220783.1">
    <property type="nucleotide sequence ID" value="NZ_CP048104.1"/>
</dbReference>
<evidence type="ECO:0000313" key="9">
    <source>
        <dbReference type="EMBL" id="QKG83750.1"/>
    </source>
</evidence>
<keyword evidence="5 8" id="KW-1133">Transmembrane helix</keyword>
<organism evidence="9 10">
    <name type="scientific">Kroppenstedtia pulmonis</name>
    <dbReference type="NCBI Taxonomy" id="1380685"/>
    <lineage>
        <taxon>Bacteria</taxon>
        <taxon>Bacillati</taxon>
        <taxon>Bacillota</taxon>
        <taxon>Bacilli</taxon>
        <taxon>Bacillales</taxon>
        <taxon>Thermoactinomycetaceae</taxon>
        <taxon>Kroppenstedtia</taxon>
    </lineage>
</organism>
<evidence type="ECO:0000256" key="5">
    <source>
        <dbReference type="ARBA" id="ARBA00022989"/>
    </source>
</evidence>
<dbReference type="Proteomes" id="UP000503088">
    <property type="component" value="Chromosome"/>
</dbReference>
<dbReference type="KEGG" id="kpul:GXN76_04170"/>